<evidence type="ECO:0000256" key="6">
    <source>
        <dbReference type="ARBA" id="ARBA00023136"/>
    </source>
</evidence>
<feature type="compositionally biased region" description="Pro residues" evidence="9">
    <location>
        <begin position="607"/>
        <end position="625"/>
    </location>
</feature>
<dbReference type="GO" id="GO:0006900">
    <property type="term" value="P:vesicle budding from membrane"/>
    <property type="evidence" value="ECO:0007669"/>
    <property type="project" value="TreeGrafter"/>
</dbReference>
<evidence type="ECO:0000313" key="11">
    <source>
        <dbReference type="EMBL" id="OAE35781.1"/>
    </source>
</evidence>
<proteinExistence type="predicted"/>
<dbReference type="GO" id="GO:0000149">
    <property type="term" value="F:SNARE binding"/>
    <property type="evidence" value="ECO:0007669"/>
    <property type="project" value="TreeGrafter"/>
</dbReference>
<dbReference type="InterPro" id="IPR008942">
    <property type="entry name" value="ENTH_VHS"/>
</dbReference>
<feature type="compositionally biased region" description="Basic and acidic residues" evidence="9">
    <location>
        <begin position="158"/>
        <end position="167"/>
    </location>
</feature>
<dbReference type="Gene3D" id="1.25.40.90">
    <property type="match status" value="1"/>
</dbReference>
<feature type="domain" description="ENTH" evidence="10">
    <location>
        <begin position="256"/>
        <end position="394"/>
    </location>
</feature>
<keyword evidence="7" id="KW-0168">Coated pit</keyword>
<feature type="compositionally biased region" description="Basic and acidic residues" evidence="9">
    <location>
        <begin position="47"/>
        <end position="82"/>
    </location>
</feature>
<dbReference type="Proteomes" id="UP000077202">
    <property type="component" value="Unassembled WGS sequence"/>
</dbReference>
<dbReference type="SUPFAM" id="SSF89009">
    <property type="entry name" value="GAT-like domain"/>
    <property type="match status" value="1"/>
</dbReference>
<dbReference type="GO" id="GO:0030136">
    <property type="term" value="C:clathrin-coated vesicle"/>
    <property type="evidence" value="ECO:0007669"/>
    <property type="project" value="UniProtKB-SubCell"/>
</dbReference>
<dbReference type="SMART" id="SM00273">
    <property type="entry name" value="ENTH"/>
    <property type="match status" value="1"/>
</dbReference>
<evidence type="ECO:0000256" key="7">
    <source>
        <dbReference type="ARBA" id="ARBA00023176"/>
    </source>
</evidence>
<dbReference type="GO" id="GO:0032050">
    <property type="term" value="F:clathrin heavy chain binding"/>
    <property type="evidence" value="ECO:0007669"/>
    <property type="project" value="TreeGrafter"/>
</dbReference>
<evidence type="ECO:0000256" key="3">
    <source>
        <dbReference type="ARBA" id="ARBA00004600"/>
    </source>
</evidence>
<evidence type="ECO:0000256" key="9">
    <source>
        <dbReference type="SAM" id="MobiDB-lite"/>
    </source>
</evidence>
<dbReference type="AlphaFoldDB" id="A0A176WT54"/>
<dbReference type="PROSITE" id="PS50942">
    <property type="entry name" value="ENTH"/>
    <property type="match status" value="1"/>
</dbReference>
<feature type="compositionally biased region" description="Basic and acidic residues" evidence="9">
    <location>
        <begin position="19"/>
        <end position="34"/>
    </location>
</feature>
<accession>A0A176WT54</accession>
<evidence type="ECO:0000256" key="5">
    <source>
        <dbReference type="ARBA" id="ARBA00023034"/>
    </source>
</evidence>
<dbReference type="GO" id="GO:0005546">
    <property type="term" value="F:phosphatidylinositol-4,5-bisphosphate binding"/>
    <property type="evidence" value="ECO:0007669"/>
    <property type="project" value="TreeGrafter"/>
</dbReference>
<dbReference type="Gene3D" id="1.20.58.150">
    <property type="entry name" value="ANTH domain"/>
    <property type="match status" value="1"/>
</dbReference>
<organism evidence="11 12">
    <name type="scientific">Marchantia polymorpha subsp. ruderalis</name>
    <dbReference type="NCBI Taxonomy" id="1480154"/>
    <lineage>
        <taxon>Eukaryota</taxon>
        <taxon>Viridiplantae</taxon>
        <taxon>Streptophyta</taxon>
        <taxon>Embryophyta</taxon>
        <taxon>Marchantiophyta</taxon>
        <taxon>Marchantiopsida</taxon>
        <taxon>Marchantiidae</taxon>
        <taxon>Marchantiales</taxon>
        <taxon>Marchantiaceae</taxon>
        <taxon>Marchantia</taxon>
    </lineage>
</organism>
<dbReference type="GO" id="GO:0005545">
    <property type="term" value="F:1-phosphatidylinositol binding"/>
    <property type="evidence" value="ECO:0007669"/>
    <property type="project" value="InterPro"/>
</dbReference>
<protein>
    <recommendedName>
        <fullName evidence="10">ENTH domain-containing protein</fullName>
    </recommendedName>
</protein>
<evidence type="ECO:0000259" key="10">
    <source>
        <dbReference type="PROSITE" id="PS50942"/>
    </source>
</evidence>
<evidence type="ECO:0000256" key="4">
    <source>
        <dbReference type="ARBA" id="ARBA00022583"/>
    </source>
</evidence>
<keyword evidence="12" id="KW-1185">Reference proteome</keyword>
<dbReference type="InterPro" id="IPR011417">
    <property type="entry name" value="ANTH_dom"/>
</dbReference>
<dbReference type="GO" id="GO:0005794">
    <property type="term" value="C:Golgi apparatus"/>
    <property type="evidence" value="ECO:0007669"/>
    <property type="project" value="UniProtKB-SubCell"/>
</dbReference>
<dbReference type="PANTHER" id="PTHR22951">
    <property type="entry name" value="CLATHRIN ASSEMBLY PROTEIN"/>
    <property type="match status" value="1"/>
</dbReference>
<dbReference type="GO" id="GO:0072583">
    <property type="term" value="P:clathrin-dependent endocytosis"/>
    <property type="evidence" value="ECO:0007669"/>
    <property type="project" value="InterPro"/>
</dbReference>
<dbReference type="FunFam" id="1.20.58.150:FF:000003">
    <property type="entry name" value="Putative clathrin assembly protein"/>
    <property type="match status" value="1"/>
</dbReference>
<feature type="compositionally biased region" description="Pro residues" evidence="9">
    <location>
        <begin position="131"/>
        <end position="143"/>
    </location>
</feature>
<feature type="compositionally biased region" description="Basic and acidic residues" evidence="9">
    <location>
        <begin position="176"/>
        <end position="186"/>
    </location>
</feature>
<comment type="subcellular location">
    <subcellularLocation>
        <location evidence="1">Cytoplasmic vesicle</location>
        <location evidence="1">Clathrin-coated vesicle</location>
    </subcellularLocation>
    <subcellularLocation>
        <location evidence="2">Golgi apparatus</location>
    </subcellularLocation>
    <subcellularLocation>
        <location evidence="3">Membrane</location>
        <location evidence="3">Clathrin-coated pit</location>
    </subcellularLocation>
</comment>
<dbReference type="EMBL" id="LVLJ01000074">
    <property type="protein sequence ID" value="OAE35781.1"/>
    <property type="molecule type" value="Genomic_DNA"/>
</dbReference>
<dbReference type="InterPro" id="IPR013809">
    <property type="entry name" value="ENTH"/>
</dbReference>
<gene>
    <name evidence="11" type="ORF">AXG93_3524s1160</name>
</gene>
<dbReference type="InterPro" id="IPR045192">
    <property type="entry name" value="AP180-like"/>
</dbReference>
<evidence type="ECO:0000256" key="1">
    <source>
        <dbReference type="ARBA" id="ARBA00004132"/>
    </source>
</evidence>
<evidence type="ECO:0000313" key="12">
    <source>
        <dbReference type="Proteomes" id="UP000077202"/>
    </source>
</evidence>
<feature type="compositionally biased region" description="Basic and acidic residues" evidence="9">
    <location>
        <begin position="1"/>
        <end position="12"/>
    </location>
</feature>
<dbReference type="SUPFAM" id="SSF48464">
    <property type="entry name" value="ENTH/VHS domain"/>
    <property type="match status" value="1"/>
</dbReference>
<dbReference type="CDD" id="cd03564">
    <property type="entry name" value="ANTH_N"/>
    <property type="match status" value="1"/>
</dbReference>
<dbReference type="GO" id="GO:0048268">
    <property type="term" value="P:clathrin coat assembly"/>
    <property type="evidence" value="ECO:0007669"/>
    <property type="project" value="InterPro"/>
</dbReference>
<dbReference type="InterPro" id="IPR014712">
    <property type="entry name" value="ANTH_dom_sf"/>
</dbReference>
<dbReference type="InterPro" id="IPR048050">
    <property type="entry name" value="ANTH_N_plant"/>
</dbReference>
<dbReference type="Pfam" id="PF07651">
    <property type="entry name" value="ANTH"/>
    <property type="match status" value="1"/>
</dbReference>
<dbReference type="PANTHER" id="PTHR22951:SF5">
    <property type="entry name" value="PHOSPHATIDYLINOSITOL-BINDING CLATHRIN ASSEMBLY PROTEIN LAP"/>
    <property type="match status" value="1"/>
</dbReference>
<feature type="region of interest" description="Disordered" evidence="9">
    <location>
        <begin position="582"/>
        <end position="639"/>
    </location>
</feature>
<comment type="caution">
    <text evidence="11">The sequence shown here is derived from an EMBL/GenBank/DDBJ whole genome shotgun (WGS) entry which is preliminary data.</text>
</comment>
<keyword evidence="6" id="KW-0472">Membrane</keyword>
<reference evidence="11" key="1">
    <citation type="submission" date="2016-03" db="EMBL/GenBank/DDBJ databases">
        <title>Mechanisms controlling the formation of the plant cell surface in tip-growing cells are functionally conserved among land plants.</title>
        <authorList>
            <person name="Honkanen S."/>
            <person name="Jones V.A."/>
            <person name="Morieri G."/>
            <person name="Champion C."/>
            <person name="Hetherington A.J."/>
            <person name="Kelly S."/>
            <person name="Saint-Marcoux D."/>
            <person name="Proust H."/>
            <person name="Prescott H."/>
            <person name="Dolan L."/>
        </authorList>
    </citation>
    <scope>NUCLEOTIDE SEQUENCE [LARGE SCALE GENOMIC DNA]</scope>
    <source>
        <tissue evidence="11">Whole gametophyte</tissue>
    </source>
</reference>
<keyword evidence="5" id="KW-0333">Golgi apparatus</keyword>
<evidence type="ECO:0000256" key="8">
    <source>
        <dbReference type="ARBA" id="ARBA00023329"/>
    </source>
</evidence>
<keyword evidence="8" id="KW-0968">Cytoplasmic vesicle</keyword>
<dbReference type="FunFam" id="1.25.40.90:FF:000005">
    <property type="entry name" value="Clathrin assembly protein AP180"/>
    <property type="match status" value="1"/>
</dbReference>
<evidence type="ECO:0000256" key="2">
    <source>
        <dbReference type="ARBA" id="ARBA00004555"/>
    </source>
</evidence>
<feature type="region of interest" description="Disordered" evidence="9">
    <location>
        <begin position="126"/>
        <end position="186"/>
    </location>
</feature>
<dbReference type="GO" id="GO:0005905">
    <property type="term" value="C:clathrin-coated pit"/>
    <property type="evidence" value="ECO:0007669"/>
    <property type="project" value="UniProtKB-SubCell"/>
</dbReference>
<name>A0A176WT54_MARPO</name>
<feature type="region of interest" description="Disordered" evidence="9">
    <location>
        <begin position="1"/>
        <end position="95"/>
    </location>
</feature>
<sequence>MRVDHLLPERVRGSRKIWAKREDGPRGTKQREGPIELDMYETQGAKRIAERRRTGNRMGRDGGAGERRTTKLHEWNGEDRRWRAPGPSLRGYESARAALAASGRDAEKEWPSDVDSVLEVTQHMDIRAGSAPPPPPPPAPAPAPRLACPCVDEETDRTEDSRQRQGQEIHLFTRGAGERGSDTDSRRRTYCVCGGGASGGGRKGRGSGPEKIVDRRDQEKFLPEETMVGMAGGSTQQNIRKALGAIKDSTKVGLAKVNSDYKDLDIAVVKATNHVECPPKEKHVRTIFAATSVARPRADVAYCIHALARRIAKTHNWTVALKAMMVIHRTLREGDPTFREELIQYSRSKGHILNLSNFKDDSSPNAWDYSAWVRTYALFLEERLECFRVLKYDVESEKSSGHSKTRELDTVELLEHLPALQQLLQRLMGCQPEGAAVSNYCIQAALGLVLKESFKLYRAINDGIINLVDKFFEMQRHDAIKALDIYKKAGQQAIFLRRTAERLSEFYEVCKSLELARSFQFPTLEQPPQSFLSTMEQYVKDAPRVSNVPKEIRRVMVLWFTVLQISSFKEYYDERGGAGRLRIAASPSSPPEYKDDPDYQDASPRAAPAPPPPEEAPPPPPPSAPPQMETDLLGLGDMLPDANHLEEQNALALAIVPQSASANGGTHDANGGVDLSSGATGWELALVTTPTTGNGTTTASDPNQKLAGGLDKLLLDSLYDDAMTRRPNSYGQAPNSYNSLPAGAPNPFDTGVAPQDPFMASRGVAPPPNVQMAHMMQQQMMMQQPPHMMGGQPPNPFGTPFGAAPIAPQFPGALPPGTPPNQMVPYGAPAPQFTNNPFGNPGYL</sequence>
<keyword evidence="4" id="KW-0254">Endocytosis</keyword>